<organism evidence="1 2">
    <name type="scientific">Vaccinium darrowii</name>
    <dbReference type="NCBI Taxonomy" id="229202"/>
    <lineage>
        <taxon>Eukaryota</taxon>
        <taxon>Viridiplantae</taxon>
        <taxon>Streptophyta</taxon>
        <taxon>Embryophyta</taxon>
        <taxon>Tracheophyta</taxon>
        <taxon>Spermatophyta</taxon>
        <taxon>Magnoliopsida</taxon>
        <taxon>eudicotyledons</taxon>
        <taxon>Gunneridae</taxon>
        <taxon>Pentapetalae</taxon>
        <taxon>asterids</taxon>
        <taxon>Ericales</taxon>
        <taxon>Ericaceae</taxon>
        <taxon>Vaccinioideae</taxon>
        <taxon>Vaccinieae</taxon>
        <taxon>Vaccinium</taxon>
    </lineage>
</organism>
<protein>
    <submittedName>
        <fullName evidence="1">Uncharacterized protein</fullName>
    </submittedName>
</protein>
<evidence type="ECO:0000313" key="1">
    <source>
        <dbReference type="EMBL" id="KAH7838938.1"/>
    </source>
</evidence>
<dbReference type="Proteomes" id="UP000828048">
    <property type="component" value="Chromosome 6"/>
</dbReference>
<reference evidence="1 2" key="1">
    <citation type="journal article" date="2021" name="Hortic Res">
        <title>High-quality reference genome and annotation aids understanding of berry development for evergreen blueberry (Vaccinium darrowii).</title>
        <authorList>
            <person name="Yu J."/>
            <person name="Hulse-Kemp A.M."/>
            <person name="Babiker E."/>
            <person name="Staton M."/>
        </authorList>
    </citation>
    <scope>NUCLEOTIDE SEQUENCE [LARGE SCALE GENOMIC DNA]</scope>
    <source>
        <strain evidence="2">cv. NJ 8807/NJ 8810</strain>
        <tissue evidence="1">Young leaf</tissue>
    </source>
</reference>
<comment type="caution">
    <text evidence="1">The sequence shown here is derived from an EMBL/GenBank/DDBJ whole genome shotgun (WGS) entry which is preliminary data.</text>
</comment>
<name>A0ACB7XDW7_9ERIC</name>
<gene>
    <name evidence="1" type="ORF">Vadar_032956</name>
</gene>
<accession>A0ACB7XDW7</accession>
<dbReference type="EMBL" id="CM037156">
    <property type="protein sequence ID" value="KAH7838938.1"/>
    <property type="molecule type" value="Genomic_DNA"/>
</dbReference>
<proteinExistence type="predicted"/>
<keyword evidence="2" id="KW-1185">Reference proteome</keyword>
<evidence type="ECO:0000313" key="2">
    <source>
        <dbReference type="Proteomes" id="UP000828048"/>
    </source>
</evidence>
<sequence>MGKEVYRVKKYDSEHTYTRSFHVPWVNTKWILKKYQNKIRNNPTWPVKSLAETIEFEHTVKVHIQKVYKAKKRALEIIQSSAAEQFQQLWGYVEEVGSSKSWDNKDKPIITMLENIRLILMTTVVRKRDAIKRCNLLVCPKVYKRIEKLKTWSNGWIPRWQGSDQFEVEGLSKKKLGRPKKARRKEPDEPADPSKLGRKGIKMTCKLYGKVGHN</sequence>